<feature type="transmembrane region" description="Helical" evidence="6">
    <location>
        <begin position="6"/>
        <end position="27"/>
    </location>
</feature>
<evidence type="ECO:0000313" key="10">
    <source>
        <dbReference type="Proteomes" id="UP000886602"/>
    </source>
</evidence>
<dbReference type="GO" id="GO:0030313">
    <property type="term" value="C:cell envelope"/>
    <property type="evidence" value="ECO:0007669"/>
    <property type="project" value="UniProtKB-SubCell"/>
</dbReference>
<feature type="domain" description="Cytochrome c-type biogenesis protein H Ig-like" evidence="7">
    <location>
        <begin position="302"/>
        <end position="407"/>
    </location>
</feature>
<sequence length="411" mass="43934">MSATTAFILAAALLVLVILAILLLPLWRAPRVSSAIDRREANLDIFRDQLSELERERSAGSLAEADFEQAKSELQRRLLEEVQPEAVAQQAIGGRKTALALLIVIPLAATAGYAILGRPEALEPLQTQARVSPQQIEAMLGKLVEKLKANPDDSKGWVMLARSYKVLGRFAESAEAYSHGAALVDAEPVLLADYAEVLAQTQGGSFEGKPEQLIARALKIDPDEPQALFLAGAAASERKDFSAVAEYWGRLQPQLEPGSEEAQTLAAAVTKAREIAARMDEKTGAGSGKPAKEAAASKEAISGEVTISGKIAAQARPDDLLFVFARAEEGSRMPLAVMRTRVAELPLTFRFDDSMALPGGKKISEFRTVSLEARVAKAGKAQSSSGDLFGSIKGVKPGSKNNKLVIDQVQP</sequence>
<reference evidence="9" key="1">
    <citation type="submission" date="2020-10" db="EMBL/GenBank/DDBJ databases">
        <title>Connecting structure to function with the recovery of over 1000 high-quality activated sludge metagenome-assembled genomes encoding full-length rRNA genes using long-read sequencing.</title>
        <authorList>
            <person name="Singleton C.M."/>
            <person name="Petriglieri F."/>
            <person name="Kristensen J.M."/>
            <person name="Kirkegaard R.H."/>
            <person name="Michaelsen T.Y."/>
            <person name="Andersen M.H."/>
            <person name="Karst S.M."/>
            <person name="Dueholm M.S."/>
            <person name="Nielsen P.H."/>
            <person name="Albertsen M."/>
        </authorList>
    </citation>
    <scope>NUCLEOTIDE SEQUENCE</scope>
    <source>
        <strain evidence="9">EsbW_18-Q3-R4-48_MAXAC.044</strain>
    </source>
</reference>
<proteinExistence type="predicted"/>
<dbReference type="InterPro" id="IPR017560">
    <property type="entry name" value="Cyt_c_biogenesis_CcmI"/>
</dbReference>
<dbReference type="InterPro" id="IPR051263">
    <property type="entry name" value="C-type_cytochrome_biogenesis"/>
</dbReference>
<keyword evidence="6" id="KW-0812">Transmembrane</keyword>
<evidence type="ECO:0000256" key="4">
    <source>
        <dbReference type="ARBA" id="ARBA00022803"/>
    </source>
</evidence>
<dbReference type="InterPro" id="IPR056413">
    <property type="entry name" value="TPR_CcmH_CycH"/>
</dbReference>
<evidence type="ECO:0000256" key="5">
    <source>
        <dbReference type="SAM" id="MobiDB-lite"/>
    </source>
</evidence>
<feature type="transmembrane region" description="Helical" evidence="6">
    <location>
        <begin position="98"/>
        <end position="116"/>
    </location>
</feature>
<keyword evidence="6" id="KW-1133">Transmembrane helix</keyword>
<feature type="region of interest" description="Disordered" evidence="5">
    <location>
        <begin position="280"/>
        <end position="299"/>
    </location>
</feature>
<protein>
    <submittedName>
        <fullName evidence="9">C-type cytochrome biogenesis protein CcmI</fullName>
    </submittedName>
</protein>
<dbReference type="Pfam" id="PF23892">
    <property type="entry name" value="Ig_CycH"/>
    <property type="match status" value="1"/>
</dbReference>
<evidence type="ECO:0000256" key="1">
    <source>
        <dbReference type="ARBA" id="ARBA00004196"/>
    </source>
</evidence>
<dbReference type="InterPro" id="IPR056412">
    <property type="entry name" value="Ig_CycH"/>
</dbReference>
<dbReference type="AlphaFoldDB" id="A0A9D7IHN2"/>
<dbReference type="EMBL" id="JADJNC010000025">
    <property type="protein sequence ID" value="MBK7424219.1"/>
    <property type="molecule type" value="Genomic_DNA"/>
</dbReference>
<evidence type="ECO:0000256" key="3">
    <source>
        <dbReference type="ARBA" id="ARBA00022748"/>
    </source>
</evidence>
<evidence type="ECO:0000259" key="7">
    <source>
        <dbReference type="Pfam" id="PF23892"/>
    </source>
</evidence>
<evidence type="ECO:0000256" key="2">
    <source>
        <dbReference type="ARBA" id="ARBA00022737"/>
    </source>
</evidence>
<feature type="domain" description="Cytochrome c-type biogenesis protein H TPR" evidence="8">
    <location>
        <begin position="128"/>
        <end position="260"/>
    </location>
</feature>
<dbReference type="PANTHER" id="PTHR47870">
    <property type="entry name" value="CYTOCHROME C-TYPE BIOGENESIS PROTEIN CCMH"/>
    <property type="match status" value="1"/>
</dbReference>
<gene>
    <name evidence="9" type="primary">ccmI</name>
    <name evidence="9" type="ORF">IPJ48_14705</name>
</gene>
<name>A0A9D7IHN2_9RHOO</name>
<dbReference type="PANTHER" id="PTHR47870:SF1">
    <property type="entry name" value="CYTOCHROME C-TYPE BIOGENESIS PROTEIN CCMH"/>
    <property type="match status" value="1"/>
</dbReference>
<dbReference type="GO" id="GO:0017004">
    <property type="term" value="P:cytochrome complex assembly"/>
    <property type="evidence" value="ECO:0007669"/>
    <property type="project" value="UniProtKB-KW"/>
</dbReference>
<dbReference type="Pfam" id="PF23914">
    <property type="entry name" value="TPR_CcmH_CycH"/>
    <property type="match status" value="1"/>
</dbReference>
<dbReference type="SUPFAM" id="SSF48452">
    <property type="entry name" value="TPR-like"/>
    <property type="match status" value="1"/>
</dbReference>
<dbReference type="Gene3D" id="1.25.40.10">
    <property type="entry name" value="Tetratricopeptide repeat domain"/>
    <property type="match status" value="1"/>
</dbReference>
<comment type="caution">
    <text evidence="9">The sequence shown here is derived from an EMBL/GenBank/DDBJ whole genome shotgun (WGS) entry which is preliminary data.</text>
</comment>
<accession>A0A9D7IHN2</accession>
<dbReference type="InterPro" id="IPR011990">
    <property type="entry name" value="TPR-like_helical_dom_sf"/>
</dbReference>
<dbReference type="NCBIfam" id="TIGR03142">
    <property type="entry name" value="cytochro_ccmI"/>
    <property type="match status" value="1"/>
</dbReference>
<keyword evidence="4" id="KW-0802">TPR repeat</keyword>
<dbReference type="Proteomes" id="UP000886602">
    <property type="component" value="Unassembled WGS sequence"/>
</dbReference>
<keyword evidence="6" id="KW-0472">Membrane</keyword>
<evidence type="ECO:0000259" key="8">
    <source>
        <dbReference type="Pfam" id="PF23914"/>
    </source>
</evidence>
<evidence type="ECO:0000256" key="6">
    <source>
        <dbReference type="SAM" id="Phobius"/>
    </source>
</evidence>
<keyword evidence="3" id="KW-0201">Cytochrome c-type biogenesis</keyword>
<evidence type="ECO:0000313" key="9">
    <source>
        <dbReference type="EMBL" id="MBK7424219.1"/>
    </source>
</evidence>
<organism evidence="9 10">
    <name type="scientific">Candidatus Propionivibrio dominans</name>
    <dbReference type="NCBI Taxonomy" id="2954373"/>
    <lineage>
        <taxon>Bacteria</taxon>
        <taxon>Pseudomonadati</taxon>
        <taxon>Pseudomonadota</taxon>
        <taxon>Betaproteobacteria</taxon>
        <taxon>Rhodocyclales</taxon>
        <taxon>Rhodocyclaceae</taxon>
        <taxon>Propionivibrio</taxon>
    </lineage>
</organism>
<keyword evidence="2" id="KW-0677">Repeat</keyword>
<comment type="subcellular location">
    <subcellularLocation>
        <location evidence="1">Cell envelope</location>
    </subcellularLocation>
</comment>